<sequence>MALLTLGGLGLLLLRVALVATGGVWVQIVLIGLALTFWALAGQMWRATALSVELHEGGLRDSAGTVLVRFDGIEMVERGNFALKPSQGFVVRTALPGPFAWRPGLWWRIGRRVGVGGVVSASQTKQMATLLDARLAARLDQ</sequence>
<dbReference type="Proteomes" id="UP000613255">
    <property type="component" value="Unassembled WGS sequence"/>
</dbReference>
<keyword evidence="1" id="KW-1133">Transmembrane helix</keyword>
<keyword evidence="1" id="KW-0812">Transmembrane</keyword>
<dbReference type="AlphaFoldDB" id="A0A934HUN7"/>
<reference evidence="2" key="1">
    <citation type="submission" date="2020-12" db="EMBL/GenBank/DDBJ databases">
        <title>Pontibaca salina gen. nov., sp. nov., isolated from marine sediment.</title>
        <authorList>
            <person name="Bo J."/>
            <person name="Wang S."/>
            <person name="Song X."/>
            <person name="Du Z."/>
        </authorList>
    </citation>
    <scope>NUCLEOTIDE SEQUENCE</scope>
    <source>
        <strain evidence="2">S1109L</strain>
    </source>
</reference>
<evidence type="ECO:0000256" key="1">
    <source>
        <dbReference type="SAM" id="Phobius"/>
    </source>
</evidence>
<comment type="caution">
    <text evidence="2">The sequence shown here is derived from an EMBL/GenBank/DDBJ whole genome shotgun (WGS) entry which is preliminary data.</text>
</comment>
<dbReference type="EMBL" id="JAEIJD010000005">
    <property type="protein sequence ID" value="MBI6629874.1"/>
    <property type="molecule type" value="Genomic_DNA"/>
</dbReference>
<keyword evidence="3" id="KW-1185">Reference proteome</keyword>
<feature type="transmembrane region" description="Helical" evidence="1">
    <location>
        <begin position="29"/>
        <end position="45"/>
    </location>
</feature>
<dbReference type="RefSeq" id="WP_198685888.1">
    <property type="nucleotide sequence ID" value="NZ_JAEIJD010000005.1"/>
</dbReference>
<evidence type="ECO:0000313" key="3">
    <source>
        <dbReference type="Proteomes" id="UP000613255"/>
    </source>
</evidence>
<gene>
    <name evidence="2" type="ORF">JAO82_08250</name>
</gene>
<accession>A0A934HUN7</accession>
<evidence type="ECO:0000313" key="2">
    <source>
        <dbReference type="EMBL" id="MBI6629874.1"/>
    </source>
</evidence>
<proteinExistence type="predicted"/>
<keyword evidence="1" id="KW-0472">Membrane</keyword>
<name>A0A934HUN7_9RHOB</name>
<protein>
    <submittedName>
        <fullName evidence="2">Uncharacterized protein</fullName>
    </submittedName>
</protein>
<organism evidence="2 3">
    <name type="scientific">Pontibaca salina</name>
    <dbReference type="NCBI Taxonomy" id="2795731"/>
    <lineage>
        <taxon>Bacteria</taxon>
        <taxon>Pseudomonadati</taxon>
        <taxon>Pseudomonadota</taxon>
        <taxon>Alphaproteobacteria</taxon>
        <taxon>Rhodobacterales</taxon>
        <taxon>Roseobacteraceae</taxon>
        <taxon>Pontibaca</taxon>
    </lineage>
</organism>